<dbReference type="AlphaFoldDB" id="A0A6P1Y3E3"/>
<evidence type="ECO:0000259" key="1">
    <source>
        <dbReference type="Pfam" id="PF13529"/>
    </source>
</evidence>
<name>A0A6P1Y3E3_9SPIR</name>
<proteinExistence type="predicted"/>
<dbReference type="Proteomes" id="UP000464374">
    <property type="component" value="Chromosome"/>
</dbReference>
<accession>A0A6P1Y3E3</accession>
<feature type="domain" description="Peptidase C39-like" evidence="1">
    <location>
        <begin position="112"/>
        <end position="166"/>
    </location>
</feature>
<protein>
    <recommendedName>
        <fullName evidence="1">Peptidase C39-like domain-containing protein</fullName>
    </recommendedName>
</protein>
<reference evidence="2 3" key="1">
    <citation type="submission" date="2020-01" db="EMBL/GenBank/DDBJ databases">
        <title>Complete genome sequence of a human oral phylogroup 1 Treponema sp. strain ATCC 700766, originally isolated from periodontitis dental plaque.</title>
        <authorList>
            <person name="Chan Y."/>
            <person name="Huo Y.-B."/>
            <person name="Yu X.-L."/>
            <person name="Zeng H."/>
            <person name="Leung W.-K."/>
            <person name="Watt R.M."/>
        </authorList>
    </citation>
    <scope>NUCLEOTIDE SEQUENCE [LARGE SCALE GENOMIC DNA]</scope>
    <source>
        <strain evidence="2 3">OMZ 804</strain>
    </source>
</reference>
<dbReference type="Pfam" id="PF13529">
    <property type="entry name" value="Peptidase_C39_2"/>
    <property type="match status" value="1"/>
</dbReference>
<evidence type="ECO:0000313" key="3">
    <source>
        <dbReference type="Proteomes" id="UP000464374"/>
    </source>
</evidence>
<sequence>MIKGVKFWNARECYFVQTNNPTEEILRKRSDGVWLVSCGPSAAVTCIAAMGFDVEVKTPGGYKPQSEEVLMDFFNDPRNYPALQKVRPETPPDVWHGNEVPQFYPVAVTAVFGVKARFEWGAVFETVASELQNGKAVQLCLKKPGHYIAAVAYDDVADEVIFNDPWPRRFKDGNGFNRRLSKADFSNVKPFRIVYDA</sequence>
<organism evidence="2 3">
    <name type="scientific">Treponema vincentii</name>
    <dbReference type="NCBI Taxonomy" id="69710"/>
    <lineage>
        <taxon>Bacteria</taxon>
        <taxon>Pseudomonadati</taxon>
        <taxon>Spirochaetota</taxon>
        <taxon>Spirochaetia</taxon>
        <taxon>Spirochaetales</taxon>
        <taxon>Treponemataceae</taxon>
        <taxon>Treponema</taxon>
    </lineage>
</organism>
<dbReference type="InterPro" id="IPR039564">
    <property type="entry name" value="Peptidase_C39-like"/>
</dbReference>
<evidence type="ECO:0000313" key="2">
    <source>
        <dbReference type="EMBL" id="QHX44298.1"/>
    </source>
</evidence>
<dbReference type="EMBL" id="CP048020">
    <property type="protein sequence ID" value="QHX44298.1"/>
    <property type="molecule type" value="Genomic_DNA"/>
</dbReference>
<dbReference type="KEGG" id="trz:GWP43_13465"/>
<gene>
    <name evidence="2" type="ORF">GWP43_13465</name>
</gene>
<dbReference type="RefSeq" id="WP_162664573.1">
    <property type="nucleotide sequence ID" value="NZ_CP048020.1"/>
</dbReference>